<comment type="catalytic activity">
    <reaction evidence="10 11">
        <text>L-aspartate 4-semialdehyde + pyruvate = (2S,4S)-4-hydroxy-2,3,4,5-tetrahydrodipicolinate + H2O + H(+)</text>
        <dbReference type="Rhea" id="RHEA:34171"/>
        <dbReference type="ChEBI" id="CHEBI:15361"/>
        <dbReference type="ChEBI" id="CHEBI:15377"/>
        <dbReference type="ChEBI" id="CHEBI:15378"/>
        <dbReference type="ChEBI" id="CHEBI:67139"/>
        <dbReference type="ChEBI" id="CHEBI:537519"/>
        <dbReference type="EC" id="4.3.3.7"/>
    </reaction>
</comment>
<dbReference type="GeneID" id="74308771"/>
<dbReference type="PRINTS" id="PR00146">
    <property type="entry name" value="DHPICSNTHASE"/>
</dbReference>
<keyword evidence="5 11" id="KW-0028">Amino-acid biosynthesis</keyword>
<dbReference type="PROSITE" id="PS00665">
    <property type="entry name" value="DHDPS_1"/>
    <property type="match status" value="1"/>
</dbReference>
<evidence type="ECO:0000256" key="5">
    <source>
        <dbReference type="ARBA" id="ARBA00022605"/>
    </source>
</evidence>
<accession>A0A9E7PM23</accession>
<evidence type="ECO:0000256" key="4">
    <source>
        <dbReference type="ARBA" id="ARBA00022490"/>
    </source>
</evidence>
<dbReference type="PROSITE" id="PS00666">
    <property type="entry name" value="DHDPS_2"/>
    <property type="match status" value="1"/>
</dbReference>
<dbReference type="GO" id="GO:0019877">
    <property type="term" value="P:diaminopimelate biosynthetic process"/>
    <property type="evidence" value="ECO:0007669"/>
    <property type="project" value="UniProtKB-UniRule"/>
</dbReference>
<comment type="subunit">
    <text evidence="11">Homotetramer; dimer of dimers.</text>
</comment>
<dbReference type="RefSeq" id="WP_257742514.1">
    <property type="nucleotide sequence ID" value="NZ_CP096115.1"/>
</dbReference>
<dbReference type="CDD" id="cd00950">
    <property type="entry name" value="DHDPS"/>
    <property type="match status" value="1"/>
</dbReference>
<keyword evidence="8 11" id="KW-0456">Lyase</keyword>
<dbReference type="KEGG" id="mend:L6E24_13665"/>
<dbReference type="InterPro" id="IPR013785">
    <property type="entry name" value="Aldolase_TIM"/>
</dbReference>
<dbReference type="PANTHER" id="PTHR12128">
    <property type="entry name" value="DIHYDRODIPICOLINATE SYNTHASE"/>
    <property type="match status" value="1"/>
</dbReference>
<comment type="pathway">
    <text evidence="2 11">Amino-acid biosynthesis; L-lysine biosynthesis via DAP pathway; (S)-tetrahydrodipicolinate from L-aspartate: step 3/4.</text>
</comment>
<sequence>MFEGVYPALITPFKDNSERDLDLEGLSSNIEFLISRGVHGVVPCGSTGESATLTFEEHEVVISRTIEVVNGRVPVLAGTGSNNTSEALRFTKVAKDLGADGVLVLSPYYNKPNRSGLVKHYTKLADLDIPVIVYNVPGRTGQNLATDLIAELAKHPSIVGVKEASGDIVQMSRVIEDTADEDFSVISGDDAMSLPLLALGGSGVISVAANIMPEPMVAMYEKFKSGDLAGAKEIHYRMSPLFRSMFIETNPIPVKAASGILGMAAGPLRLPLDYMEDEKVSALKEVLSQYD</sequence>
<dbReference type="GO" id="GO:0009089">
    <property type="term" value="P:lysine biosynthetic process via diaminopimelate"/>
    <property type="evidence" value="ECO:0007669"/>
    <property type="project" value="UniProtKB-UniRule"/>
</dbReference>
<feature type="binding site" evidence="11 13">
    <location>
        <position position="47"/>
    </location>
    <ligand>
        <name>pyruvate</name>
        <dbReference type="ChEBI" id="CHEBI:15361"/>
    </ligand>
</feature>
<evidence type="ECO:0000313" key="14">
    <source>
        <dbReference type="EMBL" id="UUX92365.1"/>
    </source>
</evidence>
<organism evidence="14 15">
    <name type="scientific">Methanoplanus endosymbiosus</name>
    <dbReference type="NCBI Taxonomy" id="33865"/>
    <lineage>
        <taxon>Archaea</taxon>
        <taxon>Methanobacteriati</taxon>
        <taxon>Methanobacteriota</taxon>
        <taxon>Stenosarchaea group</taxon>
        <taxon>Methanomicrobia</taxon>
        <taxon>Methanomicrobiales</taxon>
        <taxon>Methanomicrobiaceae</taxon>
        <taxon>Methanoplanus</taxon>
    </lineage>
</organism>
<comment type="caution">
    <text evidence="11">Was originally thought to be a dihydrodipicolinate synthase (DHDPS), catalyzing the condensation of (S)-aspartate-beta-semialdehyde [(S)-ASA] and pyruvate to dihydrodipicolinate (DHDP). However, it was shown in E.coli that the product of the enzymatic reaction is not dihydrodipicolinate but in fact (4S)-4-hydroxy-2,3,4,5-tetrahydro-(2S)-dipicolinic acid (HTPA), and that the consecutive dehydration reaction leading to DHDP is not spontaneous but catalyzed by DapB.</text>
</comment>
<keyword evidence="15" id="KW-1185">Reference proteome</keyword>
<dbReference type="Proteomes" id="UP001060368">
    <property type="component" value="Chromosome"/>
</dbReference>
<keyword evidence="7 11" id="KW-0457">Lysine biosynthesis</keyword>
<dbReference type="EMBL" id="CP096115">
    <property type="protein sequence ID" value="UUX92365.1"/>
    <property type="molecule type" value="Genomic_DNA"/>
</dbReference>
<comment type="function">
    <text evidence="1 11">Catalyzes the condensation of (S)-aspartate-beta-semialdehyde [(S)-ASA] and pyruvate to 4-hydroxy-tetrahydrodipicolinate (HTPA).</text>
</comment>
<dbReference type="Pfam" id="PF00701">
    <property type="entry name" value="DHDPS"/>
    <property type="match status" value="1"/>
</dbReference>
<dbReference type="PANTHER" id="PTHR12128:SF66">
    <property type="entry name" value="4-HYDROXY-2-OXOGLUTARATE ALDOLASE, MITOCHONDRIAL"/>
    <property type="match status" value="1"/>
</dbReference>
<dbReference type="InterPro" id="IPR020625">
    <property type="entry name" value="Schiff_base-form_aldolases_AS"/>
</dbReference>
<evidence type="ECO:0000256" key="10">
    <source>
        <dbReference type="ARBA" id="ARBA00047836"/>
    </source>
</evidence>
<dbReference type="InterPro" id="IPR002220">
    <property type="entry name" value="DapA-like"/>
</dbReference>
<feature type="site" description="Part of a proton relay during catalysis" evidence="11">
    <location>
        <position position="109"/>
    </location>
</feature>
<evidence type="ECO:0000256" key="6">
    <source>
        <dbReference type="ARBA" id="ARBA00022915"/>
    </source>
</evidence>
<evidence type="ECO:0000256" key="1">
    <source>
        <dbReference type="ARBA" id="ARBA00003294"/>
    </source>
</evidence>
<dbReference type="InterPro" id="IPR005263">
    <property type="entry name" value="DapA"/>
</dbReference>
<dbReference type="HAMAP" id="MF_00418">
    <property type="entry name" value="DapA"/>
    <property type="match status" value="1"/>
</dbReference>
<evidence type="ECO:0000256" key="13">
    <source>
        <dbReference type="PIRSR" id="PIRSR001365-2"/>
    </source>
</evidence>
<feature type="site" description="Part of a proton relay during catalysis" evidence="11">
    <location>
        <position position="46"/>
    </location>
</feature>
<name>A0A9E7PM23_9EURY</name>
<proteinExistence type="inferred from homology"/>
<evidence type="ECO:0000256" key="11">
    <source>
        <dbReference type="HAMAP-Rule" id="MF_00418"/>
    </source>
</evidence>
<dbReference type="SUPFAM" id="SSF51569">
    <property type="entry name" value="Aldolase"/>
    <property type="match status" value="1"/>
</dbReference>
<comment type="subcellular location">
    <subcellularLocation>
        <location evidence="11">Cytoplasm</location>
    </subcellularLocation>
</comment>
<evidence type="ECO:0000256" key="7">
    <source>
        <dbReference type="ARBA" id="ARBA00023154"/>
    </source>
</evidence>
<dbReference type="Gene3D" id="3.20.20.70">
    <property type="entry name" value="Aldolase class I"/>
    <property type="match status" value="1"/>
</dbReference>
<dbReference type="SMART" id="SM01130">
    <property type="entry name" value="DHDPS"/>
    <property type="match status" value="1"/>
</dbReference>
<evidence type="ECO:0000256" key="8">
    <source>
        <dbReference type="ARBA" id="ARBA00023239"/>
    </source>
</evidence>
<keyword evidence="4 11" id="KW-0963">Cytoplasm</keyword>
<dbReference type="PIRSF" id="PIRSF001365">
    <property type="entry name" value="DHDPS"/>
    <property type="match status" value="1"/>
</dbReference>
<dbReference type="GO" id="GO:0005737">
    <property type="term" value="C:cytoplasm"/>
    <property type="evidence" value="ECO:0007669"/>
    <property type="project" value="UniProtKB-SubCell"/>
</dbReference>
<comment type="similarity">
    <text evidence="11">Belongs to the DapA family.</text>
</comment>
<reference evidence="14" key="1">
    <citation type="submission" date="2022-04" db="EMBL/GenBank/DDBJ databases">
        <title>Complete genome of Methanoplanus endosymbiosus DSM 3599.</title>
        <authorList>
            <person name="Chen S.-C."/>
            <person name="You Y.-T."/>
            <person name="Zhou Y.-Z."/>
            <person name="Lai M.-C."/>
        </authorList>
    </citation>
    <scope>NUCLEOTIDE SEQUENCE</scope>
    <source>
        <strain evidence="14">DSM 3599</strain>
    </source>
</reference>
<dbReference type="AlphaFoldDB" id="A0A9E7PM23"/>
<evidence type="ECO:0000256" key="12">
    <source>
        <dbReference type="PIRSR" id="PIRSR001365-1"/>
    </source>
</evidence>
<evidence type="ECO:0000256" key="3">
    <source>
        <dbReference type="ARBA" id="ARBA00012086"/>
    </source>
</evidence>
<feature type="active site" description="Schiff-base intermediate with substrate" evidence="11 12">
    <location>
        <position position="162"/>
    </location>
</feature>
<keyword evidence="9 11" id="KW-0704">Schiff base</keyword>
<evidence type="ECO:0000313" key="15">
    <source>
        <dbReference type="Proteomes" id="UP001060368"/>
    </source>
</evidence>
<evidence type="ECO:0000256" key="2">
    <source>
        <dbReference type="ARBA" id="ARBA00005120"/>
    </source>
</evidence>
<dbReference type="NCBIfam" id="TIGR00674">
    <property type="entry name" value="dapA"/>
    <property type="match status" value="1"/>
</dbReference>
<protein>
    <recommendedName>
        <fullName evidence="3 11">4-hydroxy-tetrahydrodipicolinate synthase</fullName>
        <shortName evidence="11">HTPA synthase</shortName>
        <ecNumber evidence="3 11">4.3.3.7</ecNumber>
    </recommendedName>
</protein>
<dbReference type="EC" id="4.3.3.7" evidence="3 11"/>
<keyword evidence="6 11" id="KW-0220">Diaminopimelate biosynthesis</keyword>
<dbReference type="InterPro" id="IPR020624">
    <property type="entry name" value="Schiff_base-form_aldolases_CS"/>
</dbReference>
<evidence type="ECO:0000256" key="9">
    <source>
        <dbReference type="ARBA" id="ARBA00023270"/>
    </source>
</evidence>
<gene>
    <name evidence="11 14" type="primary">dapA</name>
    <name evidence="14" type="ORF">L6E24_13665</name>
</gene>
<feature type="active site" description="Proton donor/acceptor" evidence="11 12">
    <location>
        <position position="134"/>
    </location>
</feature>
<dbReference type="GO" id="GO:0008675">
    <property type="term" value="F:2-dehydro-3-deoxy-phosphogluconate aldolase activity"/>
    <property type="evidence" value="ECO:0007669"/>
    <property type="project" value="UniProtKB-ARBA"/>
</dbReference>
<dbReference type="GO" id="GO:0008840">
    <property type="term" value="F:4-hydroxy-tetrahydrodipicolinate synthase activity"/>
    <property type="evidence" value="ECO:0007669"/>
    <property type="project" value="UniProtKB-UniRule"/>
</dbReference>
<feature type="binding site" evidence="11 13">
    <location>
        <position position="205"/>
    </location>
    <ligand>
        <name>pyruvate</name>
        <dbReference type="ChEBI" id="CHEBI:15361"/>
    </ligand>
</feature>